<feature type="compositionally biased region" description="Basic and acidic residues" evidence="1">
    <location>
        <begin position="59"/>
        <end position="71"/>
    </location>
</feature>
<evidence type="ECO:0000313" key="3">
    <source>
        <dbReference type="EMBL" id="MEQ3347169.1"/>
    </source>
</evidence>
<feature type="region of interest" description="Disordered" evidence="1">
    <location>
        <begin position="57"/>
        <end position="77"/>
    </location>
</feature>
<dbReference type="RefSeq" id="WP_349189026.1">
    <property type="nucleotide sequence ID" value="NZ_JBBNPP010000013.1"/>
</dbReference>
<feature type="compositionally biased region" description="Basic and acidic residues" evidence="1">
    <location>
        <begin position="143"/>
        <end position="159"/>
    </location>
</feature>
<reference evidence="3 4" key="1">
    <citation type="submission" date="2024-04" db="EMBL/GenBank/DDBJ databases">
        <title>Human intestinal bacterial collection.</title>
        <authorList>
            <person name="Pauvert C."/>
            <person name="Hitch T.C.A."/>
            <person name="Clavel T."/>
        </authorList>
    </citation>
    <scope>NUCLEOTIDE SEQUENCE [LARGE SCALE GENOMIC DNA]</scope>
    <source>
        <strain evidence="3 4">CLA-SR-H019</strain>
    </source>
</reference>
<dbReference type="Proteomes" id="UP001491691">
    <property type="component" value="Unassembled WGS sequence"/>
</dbReference>
<dbReference type="Pfam" id="PF18454">
    <property type="entry name" value="Mtd_N"/>
    <property type="match status" value="1"/>
</dbReference>
<dbReference type="EMBL" id="JBBNPP010000013">
    <property type="protein sequence ID" value="MEQ3347169.1"/>
    <property type="molecule type" value="Genomic_DNA"/>
</dbReference>
<feature type="domain" description="Major tropism determinant N-terminal" evidence="2">
    <location>
        <begin position="12"/>
        <end position="47"/>
    </location>
</feature>
<comment type="caution">
    <text evidence="3">The sequence shown here is derived from an EMBL/GenBank/DDBJ whole genome shotgun (WGS) entry which is preliminary data.</text>
</comment>
<dbReference type="InterPro" id="IPR008160">
    <property type="entry name" value="Collagen"/>
</dbReference>
<feature type="region of interest" description="Disordered" evidence="1">
    <location>
        <begin position="117"/>
        <end position="159"/>
    </location>
</feature>
<name>A0ABV1J336_9FIRM</name>
<dbReference type="CDD" id="cd19958">
    <property type="entry name" value="pyocin_knob"/>
    <property type="match status" value="1"/>
</dbReference>
<protein>
    <recommendedName>
        <fullName evidence="2">Major tropism determinant N-terminal domain-containing protein</fullName>
    </recommendedName>
</protein>
<dbReference type="InterPro" id="IPR050149">
    <property type="entry name" value="Collagen_superfamily"/>
</dbReference>
<dbReference type="Pfam" id="PF01391">
    <property type="entry name" value="Collagen"/>
    <property type="match status" value="1"/>
</dbReference>
<evidence type="ECO:0000256" key="1">
    <source>
        <dbReference type="SAM" id="MobiDB-lite"/>
    </source>
</evidence>
<evidence type="ECO:0000313" key="4">
    <source>
        <dbReference type="Proteomes" id="UP001491691"/>
    </source>
</evidence>
<organism evidence="3 4">
    <name type="scientific">Peptoniphilus senegalensis</name>
    <dbReference type="NCBI Taxonomy" id="1465757"/>
    <lineage>
        <taxon>Bacteria</taxon>
        <taxon>Bacillati</taxon>
        <taxon>Bacillota</taxon>
        <taxon>Tissierellia</taxon>
        <taxon>Tissierellales</taxon>
        <taxon>Peptoniphilaceae</taxon>
        <taxon>Peptoniphilus</taxon>
    </lineage>
</organism>
<evidence type="ECO:0000259" key="2">
    <source>
        <dbReference type="Pfam" id="PF18454"/>
    </source>
</evidence>
<sequence length="430" mass="47415">MKNLAVGRFIFQKGTRADLIESALILLDGELAMETDTQLMKVGDGKTEYKALPYLNRGAKGDKGEKGEKGDTGTSLSVLGTVSSTNELPKTAKDGDGYMIDGDLYIAKNNKFTNVGRIQGPKGDRGLKGDKGNTGDRGIQGIKGDKGDRGAQGFKGEKGDPLKFEELTEEQKRDIANKVIIEEIAKHYVKDERVTDDIGDSDLTKIVTLAAIKNIEKELNNEIKANLKGLQELENYVLKVEKDKVDKVDGKGLSTNDFTNDFKATLEELTMSNPPSSDFNNVSKQGIYNGDFSSNCPNGSGKYTLIVCPTDSSNQHKTNYMFQIAIRDNTDSTPYFRQRRGSSTWGKWYKFSTNDYTNSDKGKVDAIPSNPKYTDTTYSNASPSSDGLMSASDKKKLDNMKEQVILTEIEYNALSDGQKNDSSKIYFVKE</sequence>
<feature type="compositionally biased region" description="Basic and acidic residues" evidence="1">
    <location>
        <begin position="122"/>
        <end position="134"/>
    </location>
</feature>
<dbReference type="PANTHER" id="PTHR24023">
    <property type="entry name" value="COLLAGEN ALPHA"/>
    <property type="match status" value="1"/>
</dbReference>
<proteinExistence type="predicted"/>
<gene>
    <name evidence="3" type="ORF">AAA073_06960</name>
</gene>
<keyword evidence="4" id="KW-1185">Reference proteome</keyword>
<dbReference type="InterPro" id="IPR041352">
    <property type="entry name" value="Mtd_N"/>
</dbReference>
<dbReference type="PANTHER" id="PTHR24023:SF914">
    <property type="entry name" value="OTOLIN-1"/>
    <property type="match status" value="1"/>
</dbReference>
<accession>A0ABV1J336</accession>